<protein>
    <submittedName>
        <fullName evidence="1">Uncharacterized protein</fullName>
    </submittedName>
</protein>
<reference evidence="1 2" key="1">
    <citation type="journal article" date="2016" name="Genome Announc.">
        <title>Draft Genome Sequence of the Thermotolerant Cyanobacterium Desertifilum sp. IPPAS B-1220.</title>
        <authorList>
            <person name="Mironov K.S."/>
            <person name="Sinetova M.A."/>
            <person name="Bolatkhan K."/>
            <person name="Zayadan B.K."/>
            <person name="Ustinova V.V."/>
            <person name="Kupriyanova E.V."/>
            <person name="Skrypnik A.N."/>
            <person name="Gogoleva N.E."/>
            <person name="Gogolev Y.V."/>
            <person name="Los D.A."/>
        </authorList>
    </citation>
    <scope>NUCLEOTIDE SEQUENCE [LARGE SCALE GENOMIC DNA]</scope>
    <source>
        <strain evidence="1 2">IPPAS B-1220</strain>
    </source>
</reference>
<proteinExistence type="predicted"/>
<evidence type="ECO:0000313" key="2">
    <source>
        <dbReference type="Proteomes" id="UP000095472"/>
    </source>
</evidence>
<keyword evidence="2" id="KW-1185">Reference proteome</keyword>
<sequence length="72" mass="8315">MESWASLFLKGLDPLILTGSWIQTIDNKKSENEGNHKKSEFQRDRLVNKLKTLANYANLVTGDEYFILDWGI</sequence>
<organism evidence="1 2">
    <name type="scientific">Desertifilum tharense IPPAS B-1220</name>
    <dbReference type="NCBI Taxonomy" id="1781255"/>
    <lineage>
        <taxon>Bacteria</taxon>
        <taxon>Bacillati</taxon>
        <taxon>Cyanobacteriota</taxon>
        <taxon>Cyanophyceae</taxon>
        <taxon>Desertifilales</taxon>
        <taxon>Desertifilaceae</taxon>
        <taxon>Desertifilum</taxon>
    </lineage>
</organism>
<name>A0ACD5GR50_9CYAN</name>
<evidence type="ECO:0000313" key="1">
    <source>
        <dbReference type="EMBL" id="XPM63296.1"/>
    </source>
</evidence>
<accession>A0ACD5GR50</accession>
<dbReference type="Proteomes" id="UP000095472">
    <property type="component" value="Chromosome"/>
</dbReference>
<dbReference type="EMBL" id="CP182909">
    <property type="protein sequence ID" value="XPM63296.1"/>
    <property type="molecule type" value="Genomic_DNA"/>
</dbReference>
<gene>
    <name evidence="1" type="ORF">BH720_028670</name>
</gene>